<reference evidence="3 4" key="1">
    <citation type="journal article" date="2016" name="Nat. Commun.">
        <title>Thousands of microbial genomes shed light on interconnected biogeochemical processes in an aquifer system.</title>
        <authorList>
            <person name="Anantharaman K."/>
            <person name="Brown C.T."/>
            <person name="Hug L.A."/>
            <person name="Sharon I."/>
            <person name="Castelle C.J."/>
            <person name="Probst A.J."/>
            <person name="Thomas B.C."/>
            <person name="Singh A."/>
            <person name="Wilkins M.J."/>
            <person name="Karaoz U."/>
            <person name="Brodie E.L."/>
            <person name="Williams K.H."/>
            <person name="Hubbard S.S."/>
            <person name="Banfield J.F."/>
        </authorList>
    </citation>
    <scope>NUCLEOTIDE SEQUENCE [LARGE SCALE GENOMIC DNA]</scope>
</reference>
<dbReference type="InterPro" id="IPR043993">
    <property type="entry name" value="T4SS_pilin"/>
</dbReference>
<proteinExistence type="predicted"/>
<feature type="chain" id="PRO_5009525900" description="DUF4134 domain-containing protein" evidence="2">
    <location>
        <begin position="23"/>
        <end position="120"/>
    </location>
</feature>
<dbReference type="Proteomes" id="UP000178490">
    <property type="component" value="Unassembled WGS sequence"/>
</dbReference>
<dbReference type="AlphaFoldDB" id="A0A1F6P206"/>
<evidence type="ECO:0000313" key="3">
    <source>
        <dbReference type="EMBL" id="OGH90171.1"/>
    </source>
</evidence>
<comment type="caution">
    <text evidence="3">The sequence shown here is derived from an EMBL/GenBank/DDBJ whole genome shotgun (WGS) entry which is preliminary data.</text>
</comment>
<evidence type="ECO:0000256" key="1">
    <source>
        <dbReference type="SAM" id="Phobius"/>
    </source>
</evidence>
<keyword evidence="1" id="KW-1133">Transmembrane helix</keyword>
<keyword evidence="1" id="KW-0812">Transmembrane</keyword>
<dbReference type="Pfam" id="PF18895">
    <property type="entry name" value="T4SS_pilin"/>
    <property type="match status" value="1"/>
</dbReference>
<evidence type="ECO:0000313" key="4">
    <source>
        <dbReference type="Proteomes" id="UP000178490"/>
    </source>
</evidence>
<keyword evidence="2" id="KW-0732">Signal</keyword>
<sequence>MKKILIVMFLLGVLITPLTASAQFGKALTNMKVVGDKTDLTSDFAGSISTVIVGVLSLAGTIFLVLTVYAGILWMTAQGNEDQVTKAKDIVTQAIIGLAITLAAYAITAFVTGKLNPTTS</sequence>
<feature type="non-terminal residue" evidence="3">
    <location>
        <position position="120"/>
    </location>
</feature>
<gene>
    <name evidence="3" type="ORF">A2537_03725</name>
</gene>
<protein>
    <recommendedName>
        <fullName evidence="5">DUF4134 domain-containing protein</fullName>
    </recommendedName>
</protein>
<organism evidence="3 4">
    <name type="scientific">Candidatus Magasanikbacteria bacterium RIFOXYD2_FULL_36_9</name>
    <dbReference type="NCBI Taxonomy" id="1798707"/>
    <lineage>
        <taxon>Bacteria</taxon>
        <taxon>Candidatus Magasanikiibacteriota</taxon>
    </lineage>
</organism>
<keyword evidence="1" id="KW-0472">Membrane</keyword>
<dbReference type="EMBL" id="MFRC01000006">
    <property type="protein sequence ID" value="OGH90171.1"/>
    <property type="molecule type" value="Genomic_DNA"/>
</dbReference>
<feature type="transmembrane region" description="Helical" evidence="1">
    <location>
        <begin position="90"/>
        <end position="111"/>
    </location>
</feature>
<feature type="signal peptide" evidence="2">
    <location>
        <begin position="1"/>
        <end position="22"/>
    </location>
</feature>
<feature type="transmembrane region" description="Helical" evidence="1">
    <location>
        <begin position="44"/>
        <end position="69"/>
    </location>
</feature>
<name>A0A1F6P206_9BACT</name>
<accession>A0A1F6P206</accession>
<evidence type="ECO:0000256" key="2">
    <source>
        <dbReference type="SAM" id="SignalP"/>
    </source>
</evidence>
<evidence type="ECO:0008006" key="5">
    <source>
        <dbReference type="Google" id="ProtNLM"/>
    </source>
</evidence>